<dbReference type="OrthoDB" id="6225916at2759"/>
<dbReference type="Proteomes" id="UP000316759">
    <property type="component" value="Unassembled WGS sequence"/>
</dbReference>
<dbReference type="EMBL" id="SUNJ01005943">
    <property type="protein sequence ID" value="TPP63195.1"/>
    <property type="molecule type" value="Genomic_DNA"/>
</dbReference>
<evidence type="ECO:0000313" key="2">
    <source>
        <dbReference type="Proteomes" id="UP000316759"/>
    </source>
</evidence>
<dbReference type="AlphaFoldDB" id="A0A504YRE9"/>
<accession>A0A504YRE9</accession>
<gene>
    <name evidence="1" type="ORF">FGIG_01868</name>
</gene>
<comment type="caution">
    <text evidence="1">The sequence shown here is derived from an EMBL/GenBank/DDBJ whole genome shotgun (WGS) entry which is preliminary data.</text>
</comment>
<reference evidence="1 2" key="1">
    <citation type="submission" date="2019-04" db="EMBL/GenBank/DDBJ databases">
        <title>Annotation for the trematode Fasciola gigantica.</title>
        <authorList>
            <person name="Choi Y.-J."/>
        </authorList>
    </citation>
    <scope>NUCLEOTIDE SEQUENCE [LARGE SCALE GENOMIC DNA]</scope>
    <source>
        <strain evidence="1">Uganda_cow_1</strain>
    </source>
</reference>
<organism evidence="1 2">
    <name type="scientific">Fasciola gigantica</name>
    <name type="common">Giant liver fluke</name>
    <dbReference type="NCBI Taxonomy" id="46835"/>
    <lineage>
        <taxon>Eukaryota</taxon>
        <taxon>Metazoa</taxon>
        <taxon>Spiralia</taxon>
        <taxon>Lophotrochozoa</taxon>
        <taxon>Platyhelminthes</taxon>
        <taxon>Trematoda</taxon>
        <taxon>Digenea</taxon>
        <taxon>Plagiorchiida</taxon>
        <taxon>Echinostomata</taxon>
        <taxon>Echinostomatoidea</taxon>
        <taxon>Fasciolidae</taxon>
        <taxon>Fasciola</taxon>
    </lineage>
</organism>
<protein>
    <submittedName>
        <fullName evidence="1">Uncharacterized protein</fullName>
    </submittedName>
</protein>
<name>A0A504YRE9_FASGI</name>
<proteinExistence type="predicted"/>
<keyword evidence="2" id="KW-1185">Reference proteome</keyword>
<sequence>MMARVKTFFINLLHEQPHMVYVGPLAFVCAVLATKRHLKHRVDGVERTFRYKKIYSVKRAEDVELTDDNRDLYN</sequence>
<evidence type="ECO:0000313" key="1">
    <source>
        <dbReference type="EMBL" id="TPP63195.1"/>
    </source>
</evidence>